<dbReference type="PANTHER" id="PTHR31490">
    <property type="entry name" value="GLYCOSYL HYDROLASE"/>
    <property type="match status" value="1"/>
</dbReference>
<keyword evidence="8 9" id="KW-0624">Polysaccharide degradation</keyword>
<keyword evidence="7 9" id="KW-0326">Glycosidase</keyword>
<evidence type="ECO:0000256" key="9">
    <source>
        <dbReference type="RuleBase" id="RU361174"/>
    </source>
</evidence>
<feature type="domain" description="GH10" evidence="10">
    <location>
        <begin position="4"/>
        <end position="335"/>
    </location>
</feature>
<keyword evidence="3" id="KW-0858">Xylan degradation</keyword>
<dbReference type="EMBL" id="JBJYXY010000001">
    <property type="protein sequence ID" value="MFN2976114.1"/>
    <property type="molecule type" value="Genomic_DNA"/>
</dbReference>
<dbReference type="EC" id="3.2.1.8" evidence="9"/>
<evidence type="ECO:0000256" key="3">
    <source>
        <dbReference type="ARBA" id="ARBA00022651"/>
    </source>
</evidence>
<evidence type="ECO:0000256" key="2">
    <source>
        <dbReference type="ARBA" id="ARBA00007495"/>
    </source>
</evidence>
<keyword evidence="5 9" id="KW-0378">Hydrolase</keyword>
<dbReference type="SMART" id="SM00633">
    <property type="entry name" value="Glyco_10"/>
    <property type="match status" value="1"/>
</dbReference>
<comment type="similarity">
    <text evidence="2 9">Belongs to the glycosyl hydrolase 10 (cellulase F) family.</text>
</comment>
<keyword evidence="6 9" id="KW-0119">Carbohydrate metabolism</keyword>
<dbReference type="Proteomes" id="UP001634747">
    <property type="component" value="Unassembled WGS sequence"/>
</dbReference>
<dbReference type="RefSeq" id="WP_263412395.1">
    <property type="nucleotide sequence ID" value="NZ_BAABBH010000001.1"/>
</dbReference>
<gene>
    <name evidence="11" type="ORF">ACK2TP_10095</name>
</gene>
<evidence type="ECO:0000256" key="1">
    <source>
        <dbReference type="ARBA" id="ARBA00000681"/>
    </source>
</evidence>
<dbReference type="PRINTS" id="PR00134">
    <property type="entry name" value="GLHYDRLASE10"/>
</dbReference>
<dbReference type="Gene3D" id="3.20.20.80">
    <property type="entry name" value="Glycosidases"/>
    <property type="match status" value="1"/>
</dbReference>
<accession>A0ABW9KK05</accession>
<proteinExistence type="inferred from homology"/>
<keyword evidence="12" id="KW-1185">Reference proteome</keyword>
<dbReference type="Pfam" id="PF00331">
    <property type="entry name" value="Glyco_hydro_10"/>
    <property type="match status" value="1"/>
</dbReference>
<evidence type="ECO:0000256" key="8">
    <source>
        <dbReference type="ARBA" id="ARBA00023326"/>
    </source>
</evidence>
<reference evidence="11 12" key="1">
    <citation type="submission" date="2024-12" db="EMBL/GenBank/DDBJ databases">
        <authorList>
            <person name="Lee Y."/>
        </authorList>
    </citation>
    <scope>NUCLEOTIDE SEQUENCE [LARGE SCALE GENOMIC DNA]</scope>
    <source>
        <strain evidence="11 12">03SUJ4</strain>
    </source>
</reference>
<protein>
    <recommendedName>
        <fullName evidence="9">Beta-xylanase</fullName>
        <ecNumber evidence="9">3.2.1.8</ecNumber>
    </recommendedName>
</protein>
<evidence type="ECO:0000259" key="10">
    <source>
        <dbReference type="PROSITE" id="PS51760"/>
    </source>
</evidence>
<dbReference type="InterPro" id="IPR001000">
    <property type="entry name" value="GH10_dom"/>
</dbReference>
<comment type="catalytic activity">
    <reaction evidence="1 9">
        <text>Endohydrolysis of (1-&gt;4)-beta-D-xylosidic linkages in xylans.</text>
        <dbReference type="EC" id="3.2.1.8"/>
    </reaction>
</comment>
<evidence type="ECO:0000256" key="6">
    <source>
        <dbReference type="ARBA" id="ARBA00023277"/>
    </source>
</evidence>
<evidence type="ECO:0000256" key="5">
    <source>
        <dbReference type="ARBA" id="ARBA00022801"/>
    </source>
</evidence>
<dbReference type="InterPro" id="IPR017853">
    <property type="entry name" value="GH"/>
</dbReference>
<dbReference type="PROSITE" id="PS51760">
    <property type="entry name" value="GH10_2"/>
    <property type="match status" value="1"/>
</dbReference>
<sequence>MPKARSAAPLKTQAAAHHLLFGFALNVRQLRESESYRRLVLEQSSIAVAENAMKWSALRPAPDQYFFDDADFLVQFGEQNRIKLRGHNLCWHEQLPKWFDATANGANARTLLTEHIRTVAGRYAGRIHSWDVVNEAVEPRDGRPDGLRNSPWLRLIGETYLELAFRTARQADPTALLTYNDYDIEDESPYQAEKRAAVLRMLRRLKQRNVPIDAVGIQSHISAGTGHRYGASLQQFILSCREMDLEVFVTELDVDDRELPKQVAERDAGVAEAYRQYLDVVLREPNVRAVLTWGVDDAQSWLSGKRPRADGVPQRPLLWDAQFRPKKAVSAVEQAFVEARPAPAPAAGRSSRR</sequence>
<keyword evidence="4" id="KW-0732">Signal</keyword>
<evidence type="ECO:0000256" key="7">
    <source>
        <dbReference type="ARBA" id="ARBA00023295"/>
    </source>
</evidence>
<dbReference type="SUPFAM" id="SSF51445">
    <property type="entry name" value="(Trans)glycosidases"/>
    <property type="match status" value="1"/>
</dbReference>
<name>A0ABW9KK05_9BACT</name>
<dbReference type="InterPro" id="IPR044846">
    <property type="entry name" value="GH10"/>
</dbReference>
<dbReference type="PANTHER" id="PTHR31490:SF88">
    <property type="entry name" value="BETA-XYLANASE"/>
    <property type="match status" value="1"/>
</dbReference>
<evidence type="ECO:0000313" key="11">
    <source>
        <dbReference type="EMBL" id="MFN2976114.1"/>
    </source>
</evidence>
<evidence type="ECO:0000256" key="4">
    <source>
        <dbReference type="ARBA" id="ARBA00022729"/>
    </source>
</evidence>
<comment type="caution">
    <text evidence="11">The sequence shown here is derived from an EMBL/GenBank/DDBJ whole genome shotgun (WGS) entry which is preliminary data.</text>
</comment>
<organism evidence="11 12">
    <name type="scientific">Terriglobus aquaticus</name>
    <dbReference type="NCBI Taxonomy" id="940139"/>
    <lineage>
        <taxon>Bacteria</taxon>
        <taxon>Pseudomonadati</taxon>
        <taxon>Acidobacteriota</taxon>
        <taxon>Terriglobia</taxon>
        <taxon>Terriglobales</taxon>
        <taxon>Acidobacteriaceae</taxon>
        <taxon>Terriglobus</taxon>
    </lineage>
</organism>
<evidence type="ECO:0000313" key="12">
    <source>
        <dbReference type="Proteomes" id="UP001634747"/>
    </source>
</evidence>